<dbReference type="EC" id="5.3.2.-" evidence="4"/>
<organism evidence="6 7">
    <name type="scientific">Kyrpidia spormannii</name>
    <dbReference type="NCBI Taxonomy" id="2055160"/>
    <lineage>
        <taxon>Bacteria</taxon>
        <taxon>Bacillati</taxon>
        <taxon>Bacillota</taxon>
        <taxon>Bacilli</taxon>
        <taxon>Bacillales</taxon>
        <taxon>Alicyclobacillaceae</taxon>
        <taxon>Kyrpidia</taxon>
    </lineage>
</organism>
<comment type="similarity">
    <text evidence="1 4">Belongs to the 4-oxalocrotonate tautomerase family.</text>
</comment>
<evidence type="ECO:0000256" key="3">
    <source>
        <dbReference type="PIRSR" id="PIRSR618191-1"/>
    </source>
</evidence>
<gene>
    <name evidence="6" type="ORF">CVV65_10335</name>
</gene>
<evidence type="ECO:0000256" key="4">
    <source>
        <dbReference type="RuleBase" id="RU362032"/>
    </source>
</evidence>
<accession>A0A2K8N7K3</accession>
<keyword evidence="7" id="KW-1185">Reference proteome</keyword>
<dbReference type="Proteomes" id="UP000231932">
    <property type="component" value="Chromosome"/>
</dbReference>
<evidence type="ECO:0000259" key="5">
    <source>
        <dbReference type="Pfam" id="PF01361"/>
    </source>
</evidence>
<dbReference type="PANTHER" id="PTHR35530">
    <property type="entry name" value="TAUTOMERASE-RELATED"/>
    <property type="match status" value="1"/>
</dbReference>
<dbReference type="NCBIfam" id="NF002571">
    <property type="entry name" value="PRK02220.1"/>
    <property type="match status" value="1"/>
</dbReference>
<dbReference type="RefSeq" id="WP_100668060.1">
    <property type="nucleotide sequence ID" value="NZ_CP024955.1"/>
</dbReference>
<evidence type="ECO:0000313" key="6">
    <source>
        <dbReference type="EMBL" id="ATY85273.1"/>
    </source>
</evidence>
<dbReference type="InterPro" id="IPR004370">
    <property type="entry name" value="4-OT-like_dom"/>
</dbReference>
<dbReference type="InterPro" id="IPR018191">
    <property type="entry name" value="4-OT"/>
</dbReference>
<dbReference type="GO" id="GO:0016853">
    <property type="term" value="F:isomerase activity"/>
    <property type="evidence" value="ECO:0007669"/>
    <property type="project" value="UniProtKB-UniRule"/>
</dbReference>
<dbReference type="OrthoDB" id="9804765at2"/>
<reference evidence="7" key="1">
    <citation type="submission" date="2017-11" db="EMBL/GenBank/DDBJ databases">
        <title>Complete Genome Sequence of Kyrpidia sp. Strain EA-1, a thermophilic, hydrogen-oxidizing Bacterium, isolated from the Azores.</title>
        <authorList>
            <person name="Reiner J.E."/>
            <person name="Lapp C.J."/>
            <person name="Bunk B."/>
            <person name="Gescher J."/>
        </authorList>
    </citation>
    <scope>NUCLEOTIDE SEQUENCE [LARGE SCALE GENOMIC DNA]</scope>
    <source>
        <strain evidence="7">EA-1</strain>
    </source>
</reference>
<dbReference type="NCBIfam" id="TIGR00013">
    <property type="entry name" value="taut"/>
    <property type="match status" value="1"/>
</dbReference>
<keyword evidence="2 4" id="KW-0413">Isomerase</keyword>
<dbReference type="AlphaFoldDB" id="A0A2K8N7K3"/>
<evidence type="ECO:0000313" key="7">
    <source>
        <dbReference type="Proteomes" id="UP000231932"/>
    </source>
</evidence>
<feature type="active site" description="Proton acceptor; via imino nitrogen" evidence="3">
    <location>
        <position position="2"/>
    </location>
</feature>
<sequence>MPLIQIHILEGRSPAIKKRLIEEVTEAVHRSLGGSREAIRIAIYEIAEEHWAVGGVTMKERRLSNS</sequence>
<dbReference type="InterPro" id="IPR014347">
    <property type="entry name" value="Tautomerase/MIF_sf"/>
</dbReference>
<evidence type="ECO:0000256" key="1">
    <source>
        <dbReference type="ARBA" id="ARBA00006723"/>
    </source>
</evidence>
<dbReference type="SUPFAM" id="SSF55331">
    <property type="entry name" value="Tautomerase/MIF"/>
    <property type="match status" value="1"/>
</dbReference>
<dbReference type="Gene3D" id="3.30.429.10">
    <property type="entry name" value="Macrophage Migration Inhibitory Factor"/>
    <property type="match status" value="1"/>
</dbReference>
<dbReference type="EMBL" id="CP024955">
    <property type="protein sequence ID" value="ATY85273.1"/>
    <property type="molecule type" value="Genomic_DNA"/>
</dbReference>
<protein>
    <recommendedName>
        <fullName evidence="4">Tautomerase</fullName>
        <ecNumber evidence="4">5.3.2.-</ecNumber>
    </recommendedName>
</protein>
<dbReference type="KEGG" id="kyr:CVV65_10335"/>
<proteinExistence type="inferred from homology"/>
<dbReference type="Pfam" id="PF01361">
    <property type="entry name" value="Tautomerase"/>
    <property type="match status" value="1"/>
</dbReference>
<name>A0A2K8N7K3_9BACL</name>
<feature type="domain" description="4-oxalocrotonate tautomerase-like" evidence="5">
    <location>
        <begin position="2"/>
        <end position="60"/>
    </location>
</feature>
<evidence type="ECO:0000256" key="2">
    <source>
        <dbReference type="ARBA" id="ARBA00023235"/>
    </source>
</evidence>
<dbReference type="PANTHER" id="PTHR35530:SF1">
    <property type="entry name" value="2-HYDROXYMUCONATE TAUTOMERASE"/>
    <property type="match status" value="1"/>
</dbReference>